<comment type="caution">
    <text evidence="2">The sequence shown here is derived from an EMBL/GenBank/DDBJ whole genome shotgun (WGS) entry which is preliminary data.</text>
</comment>
<gene>
    <name evidence="2" type="ORF">BZL54_10255</name>
</gene>
<proteinExistence type="predicted"/>
<name>A0A2A4FFT4_9BURK</name>
<dbReference type="EMBL" id="MTZU01000026">
    <property type="protein sequence ID" value="PCE32593.1"/>
    <property type="molecule type" value="Genomic_DNA"/>
</dbReference>
<evidence type="ECO:0000259" key="1">
    <source>
        <dbReference type="Pfam" id="PF13471"/>
    </source>
</evidence>
<dbReference type="AlphaFoldDB" id="A0A2A4FFT4"/>
<reference evidence="2 3" key="1">
    <citation type="submission" date="2017-01" db="EMBL/GenBank/DDBJ databases">
        <title>Whole-Genome Shotgun Sequencing of Two beta-Proteobacterial Species in Search of the Bulgecin Biosynthetic Cluster.</title>
        <authorList>
            <person name="Horsman M.E."/>
            <person name="Marous D.R."/>
            <person name="Li R."/>
            <person name="Oliver R.A."/>
            <person name="Byun B."/>
            <person name="Emrich S.J."/>
            <person name="Boggess B."/>
            <person name="Townsend C.A."/>
            <person name="Mobashery S."/>
        </authorList>
    </citation>
    <scope>NUCLEOTIDE SEQUENCE [LARGE SCALE GENOMIC DNA]</scope>
    <source>
        <strain evidence="2 3">ATCC 31433</strain>
    </source>
</reference>
<organism evidence="2 3">
    <name type="scientific">Burkholderia ubonensis subsp. mesacidophila</name>
    <dbReference type="NCBI Taxonomy" id="265293"/>
    <lineage>
        <taxon>Bacteria</taxon>
        <taxon>Pseudomonadati</taxon>
        <taxon>Pseudomonadota</taxon>
        <taxon>Betaproteobacteria</taxon>
        <taxon>Burkholderiales</taxon>
        <taxon>Burkholderiaceae</taxon>
        <taxon>Burkholderia</taxon>
        <taxon>Burkholderia cepacia complex</taxon>
    </lineage>
</organism>
<evidence type="ECO:0000313" key="3">
    <source>
        <dbReference type="Proteomes" id="UP000217994"/>
    </source>
</evidence>
<feature type="domain" description="Microcin J25-processing protein McjB C-terminal" evidence="1">
    <location>
        <begin position="53"/>
        <end position="166"/>
    </location>
</feature>
<dbReference type="InterPro" id="IPR032708">
    <property type="entry name" value="McjB_C"/>
</dbReference>
<protein>
    <recommendedName>
        <fullName evidence="1">Microcin J25-processing protein McjB C-terminal domain-containing protein</fullName>
    </recommendedName>
</protein>
<accession>A0A2A4FFT4</accession>
<dbReference type="NCBIfam" id="NF033537">
    <property type="entry name" value="lasso_biosyn_B2"/>
    <property type="match status" value="1"/>
</dbReference>
<sequence>MGFGVALPNDESALEWISAGPRSAYSGVSLNCWMLKERDVSFSANVLIVARALALLRCVHRCANAERMIGLKRLIERKRLARSKRSTVGIDVLIRSLNAACMLYTKKTKCLEWGAVLVLLGFRYGHDLRLVVGVQSRPFYAHAWAELDGEVVGDESTLRDQLAVILEI</sequence>
<dbReference type="Pfam" id="PF13471">
    <property type="entry name" value="Transglut_core3"/>
    <property type="match status" value="1"/>
</dbReference>
<evidence type="ECO:0000313" key="2">
    <source>
        <dbReference type="EMBL" id="PCE32593.1"/>
    </source>
</evidence>
<dbReference type="InterPro" id="IPR053521">
    <property type="entry name" value="McjB-like"/>
</dbReference>
<dbReference type="Proteomes" id="UP000217994">
    <property type="component" value="Unassembled WGS sequence"/>
</dbReference>